<keyword evidence="2" id="KW-1185">Reference proteome</keyword>
<reference evidence="1 2" key="1">
    <citation type="submission" date="2018-01" db="EMBL/GenBank/DDBJ databases">
        <title>The draft genome sequence of Halioglobus japonicus S1-36.</title>
        <authorList>
            <person name="Du Z.-J."/>
            <person name="Shi M.-J."/>
        </authorList>
    </citation>
    <scope>NUCLEOTIDE SEQUENCE [LARGE SCALE GENOMIC DNA]</scope>
    <source>
        <strain evidence="1 2">S1-36</strain>
    </source>
</reference>
<proteinExistence type="predicted"/>
<gene>
    <name evidence="1" type="ORF">C0029_15795</name>
</gene>
<dbReference type="Proteomes" id="UP000235162">
    <property type="component" value="Unassembled WGS sequence"/>
</dbReference>
<dbReference type="EMBL" id="PKUR01000004">
    <property type="protein sequence ID" value="PLW85002.1"/>
    <property type="molecule type" value="Genomic_DNA"/>
</dbReference>
<protein>
    <submittedName>
        <fullName evidence="1">Uncharacterized protein</fullName>
    </submittedName>
</protein>
<evidence type="ECO:0000313" key="1">
    <source>
        <dbReference type="EMBL" id="PLW85002.1"/>
    </source>
</evidence>
<dbReference type="KEGG" id="hja:BST95_01535"/>
<sequence>MKKLEKQRDMVSAEGLETSICDLTRSNGRLLRMLRSPVRMHCATRHAQPWTVYSTAMDEACQRLSINIANI</sequence>
<name>A0AAP8MBZ0_9GAMM</name>
<dbReference type="AlphaFoldDB" id="A0AAP8MBZ0"/>
<comment type="caution">
    <text evidence="1">The sequence shown here is derived from an EMBL/GenBank/DDBJ whole genome shotgun (WGS) entry which is preliminary data.</text>
</comment>
<evidence type="ECO:0000313" key="2">
    <source>
        <dbReference type="Proteomes" id="UP000235162"/>
    </source>
</evidence>
<organism evidence="1 2">
    <name type="scientific">Halioglobus japonicus</name>
    <dbReference type="NCBI Taxonomy" id="930805"/>
    <lineage>
        <taxon>Bacteria</taxon>
        <taxon>Pseudomonadati</taxon>
        <taxon>Pseudomonadota</taxon>
        <taxon>Gammaproteobacteria</taxon>
        <taxon>Cellvibrionales</taxon>
        <taxon>Halieaceae</taxon>
        <taxon>Halioglobus</taxon>
    </lineage>
</organism>
<accession>A0AAP8MBZ0</accession>